<name>X0XS91_9ZZZZ</name>
<dbReference type="EMBL" id="BARS01051513">
    <property type="protein sequence ID" value="GAG46120.1"/>
    <property type="molecule type" value="Genomic_DNA"/>
</dbReference>
<accession>X0XS91</accession>
<feature type="non-terminal residue" evidence="1">
    <location>
        <position position="1"/>
    </location>
</feature>
<sequence>TDSGGMNQALWEAAGYKIPPTIEQMVRELARFEYRFKRGDDK</sequence>
<comment type="caution">
    <text evidence="1">The sequence shown here is derived from an EMBL/GenBank/DDBJ whole genome shotgun (WGS) entry which is preliminary data.</text>
</comment>
<dbReference type="AlphaFoldDB" id="X0XS91"/>
<organism evidence="1">
    <name type="scientific">marine sediment metagenome</name>
    <dbReference type="NCBI Taxonomy" id="412755"/>
    <lineage>
        <taxon>unclassified sequences</taxon>
        <taxon>metagenomes</taxon>
        <taxon>ecological metagenomes</taxon>
    </lineage>
</organism>
<proteinExistence type="predicted"/>
<protein>
    <submittedName>
        <fullName evidence="1">Uncharacterized protein</fullName>
    </submittedName>
</protein>
<evidence type="ECO:0000313" key="1">
    <source>
        <dbReference type="EMBL" id="GAG46120.1"/>
    </source>
</evidence>
<gene>
    <name evidence="1" type="ORF">S01H1_76717</name>
</gene>
<reference evidence="1" key="1">
    <citation type="journal article" date="2014" name="Front. Microbiol.">
        <title>High frequency of phylogenetically diverse reductive dehalogenase-homologous genes in deep subseafloor sedimentary metagenomes.</title>
        <authorList>
            <person name="Kawai M."/>
            <person name="Futagami T."/>
            <person name="Toyoda A."/>
            <person name="Takaki Y."/>
            <person name="Nishi S."/>
            <person name="Hori S."/>
            <person name="Arai W."/>
            <person name="Tsubouchi T."/>
            <person name="Morono Y."/>
            <person name="Uchiyama I."/>
            <person name="Ito T."/>
            <person name="Fujiyama A."/>
            <person name="Inagaki F."/>
            <person name="Takami H."/>
        </authorList>
    </citation>
    <scope>NUCLEOTIDE SEQUENCE</scope>
    <source>
        <strain evidence="1">Expedition CK06-06</strain>
    </source>
</reference>